<sequence length="234" mass="26350">MVSVQAPATTNGLNQDPTGVLIGTTITATTQVVNSTLDRLLSASSSPSTGIPDIDKSLEQIRKDLGVLTSTQSSEQDEIKTLLEDSLNNEVLQHISAQIERQIDTCIDETVNKLVEEELDKYVPKDVRSQVDKQRTELLTLQIQIHNSEARRSNSFIKTQKHFNENLQYLLDQGGRRSDIFPRTVNELLAYNDQKVLQLVQFFGMEHPDNNSKIPNLNWFLRIIGVTYQSNLLG</sequence>
<proteinExistence type="predicted"/>
<keyword evidence="2" id="KW-1185">Reference proteome</keyword>
<evidence type="ECO:0000313" key="2">
    <source>
        <dbReference type="Proteomes" id="UP000736335"/>
    </source>
</evidence>
<organism evidence="1 2">
    <name type="scientific">Thelephora terrestris</name>
    <dbReference type="NCBI Taxonomy" id="56493"/>
    <lineage>
        <taxon>Eukaryota</taxon>
        <taxon>Fungi</taxon>
        <taxon>Dikarya</taxon>
        <taxon>Basidiomycota</taxon>
        <taxon>Agaricomycotina</taxon>
        <taxon>Agaricomycetes</taxon>
        <taxon>Thelephorales</taxon>
        <taxon>Thelephoraceae</taxon>
        <taxon>Thelephora</taxon>
    </lineage>
</organism>
<dbReference type="AlphaFoldDB" id="A0A9P6L9J8"/>
<gene>
    <name evidence="1" type="ORF">BJ322DRAFT_634987</name>
</gene>
<protein>
    <submittedName>
        <fullName evidence="1">Uncharacterized protein</fullName>
    </submittedName>
</protein>
<evidence type="ECO:0000313" key="1">
    <source>
        <dbReference type="EMBL" id="KAF9788466.1"/>
    </source>
</evidence>
<comment type="caution">
    <text evidence="1">The sequence shown here is derived from an EMBL/GenBank/DDBJ whole genome shotgun (WGS) entry which is preliminary data.</text>
</comment>
<accession>A0A9P6L9J8</accession>
<dbReference type="Proteomes" id="UP000736335">
    <property type="component" value="Unassembled WGS sequence"/>
</dbReference>
<reference evidence="1" key="2">
    <citation type="submission" date="2020-11" db="EMBL/GenBank/DDBJ databases">
        <authorList>
            <consortium name="DOE Joint Genome Institute"/>
            <person name="Kuo A."/>
            <person name="Miyauchi S."/>
            <person name="Kiss E."/>
            <person name="Drula E."/>
            <person name="Kohler A."/>
            <person name="Sanchez-Garcia M."/>
            <person name="Andreopoulos B."/>
            <person name="Barry K.W."/>
            <person name="Bonito G."/>
            <person name="Buee M."/>
            <person name="Carver A."/>
            <person name="Chen C."/>
            <person name="Cichocki N."/>
            <person name="Clum A."/>
            <person name="Culley D."/>
            <person name="Crous P.W."/>
            <person name="Fauchery L."/>
            <person name="Girlanda M."/>
            <person name="Hayes R."/>
            <person name="Keri Z."/>
            <person name="Labutti K."/>
            <person name="Lipzen A."/>
            <person name="Lombard V."/>
            <person name="Magnuson J."/>
            <person name="Maillard F."/>
            <person name="Morin E."/>
            <person name="Murat C."/>
            <person name="Nolan M."/>
            <person name="Ohm R."/>
            <person name="Pangilinan J."/>
            <person name="Pereira M."/>
            <person name="Perotto S."/>
            <person name="Peter M."/>
            <person name="Riley R."/>
            <person name="Sitrit Y."/>
            <person name="Stielow B."/>
            <person name="Szollosi G."/>
            <person name="Zifcakova L."/>
            <person name="Stursova M."/>
            <person name="Spatafora J.W."/>
            <person name="Tedersoo L."/>
            <person name="Vaario L.-M."/>
            <person name="Yamada A."/>
            <person name="Yan M."/>
            <person name="Wang P."/>
            <person name="Xu J."/>
            <person name="Bruns T."/>
            <person name="Baldrian P."/>
            <person name="Vilgalys R."/>
            <person name="Henrissat B."/>
            <person name="Grigoriev I.V."/>
            <person name="Hibbett D."/>
            <person name="Nagy L.G."/>
            <person name="Martin F.M."/>
        </authorList>
    </citation>
    <scope>NUCLEOTIDE SEQUENCE</scope>
    <source>
        <strain evidence="1">UH-Tt-Lm1</strain>
    </source>
</reference>
<name>A0A9P6L9J8_9AGAM</name>
<dbReference type="OrthoDB" id="3235759at2759"/>
<reference evidence="1" key="1">
    <citation type="journal article" date="2020" name="Nat. Commun.">
        <title>Large-scale genome sequencing of mycorrhizal fungi provides insights into the early evolution of symbiotic traits.</title>
        <authorList>
            <person name="Miyauchi S."/>
            <person name="Kiss E."/>
            <person name="Kuo A."/>
            <person name="Drula E."/>
            <person name="Kohler A."/>
            <person name="Sanchez-Garcia M."/>
            <person name="Morin E."/>
            <person name="Andreopoulos B."/>
            <person name="Barry K.W."/>
            <person name="Bonito G."/>
            <person name="Buee M."/>
            <person name="Carver A."/>
            <person name="Chen C."/>
            <person name="Cichocki N."/>
            <person name="Clum A."/>
            <person name="Culley D."/>
            <person name="Crous P.W."/>
            <person name="Fauchery L."/>
            <person name="Girlanda M."/>
            <person name="Hayes R.D."/>
            <person name="Keri Z."/>
            <person name="LaButti K."/>
            <person name="Lipzen A."/>
            <person name="Lombard V."/>
            <person name="Magnuson J."/>
            <person name="Maillard F."/>
            <person name="Murat C."/>
            <person name="Nolan M."/>
            <person name="Ohm R.A."/>
            <person name="Pangilinan J."/>
            <person name="Pereira M.F."/>
            <person name="Perotto S."/>
            <person name="Peter M."/>
            <person name="Pfister S."/>
            <person name="Riley R."/>
            <person name="Sitrit Y."/>
            <person name="Stielow J.B."/>
            <person name="Szollosi G."/>
            <person name="Zifcakova L."/>
            <person name="Stursova M."/>
            <person name="Spatafora J.W."/>
            <person name="Tedersoo L."/>
            <person name="Vaario L.M."/>
            <person name="Yamada A."/>
            <person name="Yan M."/>
            <person name="Wang P."/>
            <person name="Xu J."/>
            <person name="Bruns T."/>
            <person name="Baldrian P."/>
            <person name="Vilgalys R."/>
            <person name="Dunand C."/>
            <person name="Henrissat B."/>
            <person name="Grigoriev I.V."/>
            <person name="Hibbett D."/>
            <person name="Nagy L.G."/>
            <person name="Martin F.M."/>
        </authorList>
    </citation>
    <scope>NUCLEOTIDE SEQUENCE</scope>
    <source>
        <strain evidence="1">UH-Tt-Lm1</strain>
    </source>
</reference>
<dbReference type="EMBL" id="WIUZ02000004">
    <property type="protein sequence ID" value="KAF9788466.1"/>
    <property type="molecule type" value="Genomic_DNA"/>
</dbReference>